<dbReference type="InterPro" id="IPR001525">
    <property type="entry name" value="C5_MeTfrase"/>
</dbReference>
<dbReference type="GO" id="GO:0003886">
    <property type="term" value="F:DNA (cytosine-5-)-methyltransferase activity"/>
    <property type="evidence" value="ECO:0007669"/>
    <property type="project" value="UniProtKB-EC"/>
</dbReference>
<sequence length="199" mass="22524">MRWHFPEETHSEASLFWSKWISGEYWLRHGLTPPLGDEQILSKAEKIRRKHTPSSPQKQPWVTVRDALSDLPDPLDESSTFNNHDYKGGARMYPGHTGSYIDEPSKTLKAGAHGVPGGENMIRYEDDSVRYFTVRESARIQTFPDDYILEGAWGEAMRQLGNAVPVKLAQVIGKSVYDALASLDDCCSDEKLLDEQLSR</sequence>
<dbReference type="SUPFAM" id="SSF53335">
    <property type="entry name" value="S-adenosyl-L-methionine-dependent methyltransferases"/>
    <property type="match status" value="1"/>
</dbReference>
<evidence type="ECO:0000256" key="3">
    <source>
        <dbReference type="ARBA" id="ARBA00022679"/>
    </source>
</evidence>
<dbReference type="InterPro" id="IPR031303">
    <property type="entry name" value="C5_meth_CS"/>
</dbReference>
<dbReference type="EMBL" id="BBMN01000001">
    <property type="protein sequence ID" value="GAL02090.1"/>
    <property type="molecule type" value="Genomic_DNA"/>
</dbReference>
<keyword evidence="5" id="KW-0680">Restriction system</keyword>
<evidence type="ECO:0000256" key="6">
    <source>
        <dbReference type="ARBA" id="ARBA00047422"/>
    </source>
</evidence>
<evidence type="ECO:0000256" key="4">
    <source>
        <dbReference type="ARBA" id="ARBA00022691"/>
    </source>
</evidence>
<keyword evidence="3 7" id="KW-0808">Transferase</keyword>
<dbReference type="PROSITE" id="PS00095">
    <property type="entry name" value="C5_MTASE_2"/>
    <property type="match status" value="1"/>
</dbReference>
<evidence type="ECO:0000256" key="2">
    <source>
        <dbReference type="ARBA" id="ARBA00022603"/>
    </source>
</evidence>
<proteinExistence type="predicted"/>
<keyword evidence="4" id="KW-0949">S-adenosyl-L-methionine</keyword>
<comment type="catalytic activity">
    <reaction evidence="6">
        <text>a 2'-deoxycytidine in DNA + S-adenosyl-L-methionine = a 5-methyl-2'-deoxycytidine in DNA + S-adenosyl-L-homocysteine + H(+)</text>
        <dbReference type="Rhea" id="RHEA:13681"/>
        <dbReference type="Rhea" id="RHEA-COMP:11369"/>
        <dbReference type="Rhea" id="RHEA-COMP:11370"/>
        <dbReference type="ChEBI" id="CHEBI:15378"/>
        <dbReference type="ChEBI" id="CHEBI:57856"/>
        <dbReference type="ChEBI" id="CHEBI:59789"/>
        <dbReference type="ChEBI" id="CHEBI:85452"/>
        <dbReference type="ChEBI" id="CHEBI:85454"/>
        <dbReference type="EC" id="2.1.1.37"/>
    </reaction>
</comment>
<evidence type="ECO:0000313" key="7">
    <source>
        <dbReference type="EMBL" id="GAL02090.1"/>
    </source>
</evidence>
<reference evidence="7 8" key="1">
    <citation type="journal article" date="2014" name="Genome Announc.">
        <title>Draft Genome Sequences of Two Vibrionaceae Species, Vibrio ponticus C121 and Photobacterium aphoticum C119, Isolated as Coral Reef Microbiota.</title>
        <authorList>
            <person name="Al-saari N."/>
            <person name="Meirelles P.M."/>
            <person name="Mino S."/>
            <person name="Suda W."/>
            <person name="Oshima K."/>
            <person name="Hattori M."/>
            <person name="Ohkuma M."/>
            <person name="Thompson F.L."/>
            <person name="Gomez-Gil B."/>
            <person name="Sawabe T."/>
            <person name="Sawabe T."/>
        </authorList>
    </citation>
    <scope>NUCLEOTIDE SEQUENCE [LARGE SCALE GENOMIC DNA]</scope>
    <source>
        <strain evidence="7 8">JCM 19237</strain>
    </source>
</reference>
<dbReference type="PANTHER" id="PTHR10629:SF52">
    <property type="entry name" value="DNA (CYTOSINE-5)-METHYLTRANSFERASE 1"/>
    <property type="match status" value="1"/>
</dbReference>
<keyword evidence="2 7" id="KW-0489">Methyltransferase</keyword>
<dbReference type="GO" id="GO:0032259">
    <property type="term" value="P:methylation"/>
    <property type="evidence" value="ECO:0007669"/>
    <property type="project" value="UniProtKB-KW"/>
</dbReference>
<gene>
    <name evidence="7" type="ORF">JCM19237_4983</name>
</gene>
<organism evidence="7 8">
    <name type="scientific">Photobacterium aphoticum</name>
    <dbReference type="NCBI Taxonomy" id="754436"/>
    <lineage>
        <taxon>Bacteria</taxon>
        <taxon>Pseudomonadati</taxon>
        <taxon>Pseudomonadota</taxon>
        <taxon>Gammaproteobacteria</taxon>
        <taxon>Vibrionales</taxon>
        <taxon>Vibrionaceae</taxon>
        <taxon>Photobacterium</taxon>
    </lineage>
</organism>
<protein>
    <recommendedName>
        <fullName evidence="1">DNA (cytosine-5-)-methyltransferase</fullName>
        <ecNumber evidence="1">2.1.1.37</ecNumber>
    </recommendedName>
</protein>
<evidence type="ECO:0000313" key="8">
    <source>
        <dbReference type="Proteomes" id="UP000029227"/>
    </source>
</evidence>
<evidence type="ECO:0000256" key="5">
    <source>
        <dbReference type="ARBA" id="ARBA00022747"/>
    </source>
</evidence>
<dbReference type="GO" id="GO:0003677">
    <property type="term" value="F:DNA binding"/>
    <property type="evidence" value="ECO:0007669"/>
    <property type="project" value="TreeGrafter"/>
</dbReference>
<dbReference type="AlphaFoldDB" id="A0A090QG36"/>
<dbReference type="InterPro" id="IPR050390">
    <property type="entry name" value="C5-Methyltransferase"/>
</dbReference>
<dbReference type="PANTHER" id="PTHR10629">
    <property type="entry name" value="CYTOSINE-SPECIFIC METHYLTRANSFERASE"/>
    <property type="match status" value="1"/>
</dbReference>
<dbReference type="Gene3D" id="3.90.120.10">
    <property type="entry name" value="DNA Methylase, subunit A, domain 2"/>
    <property type="match status" value="1"/>
</dbReference>
<evidence type="ECO:0000256" key="1">
    <source>
        <dbReference type="ARBA" id="ARBA00011975"/>
    </source>
</evidence>
<dbReference type="GO" id="GO:0009307">
    <property type="term" value="P:DNA restriction-modification system"/>
    <property type="evidence" value="ECO:0007669"/>
    <property type="project" value="UniProtKB-KW"/>
</dbReference>
<dbReference type="eggNOG" id="COG0270">
    <property type="taxonomic scope" value="Bacteria"/>
</dbReference>
<comment type="caution">
    <text evidence="7">The sequence shown here is derived from an EMBL/GenBank/DDBJ whole genome shotgun (WGS) entry which is preliminary data.</text>
</comment>
<dbReference type="Pfam" id="PF00145">
    <property type="entry name" value="DNA_methylase"/>
    <property type="match status" value="1"/>
</dbReference>
<dbReference type="InterPro" id="IPR029063">
    <property type="entry name" value="SAM-dependent_MTases_sf"/>
</dbReference>
<dbReference type="GO" id="GO:0044027">
    <property type="term" value="P:negative regulation of gene expression via chromosomal CpG island methylation"/>
    <property type="evidence" value="ECO:0007669"/>
    <property type="project" value="TreeGrafter"/>
</dbReference>
<dbReference type="STRING" id="754436.JCM19237_4983"/>
<dbReference type="Proteomes" id="UP000029227">
    <property type="component" value="Unassembled WGS sequence"/>
</dbReference>
<accession>A0A090QG36</accession>
<dbReference type="EC" id="2.1.1.37" evidence="1"/>
<name>A0A090QG36_9GAMM</name>